<name>A0A2R3UAF0_9VIRU</name>
<protein>
    <submittedName>
        <fullName evidence="1">Minor capsid protein</fullName>
    </submittedName>
</protein>
<sequence>MAFGVDDAVAGGFSLAGGLINNYFAGERQDKQNEFNSAQADKQMRFQDQQRATAYQTATDDMRKAGLNPLLAAGVNTSVPSGAMAAGAPMPNIDIGVDKAVSTSMQHARTKSELELLEYQKDVASKQVRLLVSQGDKNWADAAKTIEETPGATASSKILSNNVAGSINKRLESENERPYLQSELAHKLAPTGKAASDLYKLIPPIKFNFSSAKGGHNNYWDAGGGNTGMATGSNFNSRWNIGGP</sequence>
<accession>A0A2R3UAF0</accession>
<dbReference type="EMBL" id="MH029520">
    <property type="protein sequence ID" value="AVQ10204.1"/>
    <property type="molecule type" value="Genomic_DNA"/>
</dbReference>
<evidence type="ECO:0000313" key="1">
    <source>
        <dbReference type="EMBL" id="AVQ10204.1"/>
    </source>
</evidence>
<organism evidence="1">
    <name type="scientific">Gokushovirinae environmental samples</name>
    <dbReference type="NCBI Taxonomy" id="1478972"/>
    <lineage>
        <taxon>Viruses</taxon>
        <taxon>Monodnaviria</taxon>
        <taxon>Sangervirae</taxon>
        <taxon>Phixviricota</taxon>
        <taxon>Malgrandaviricetes</taxon>
        <taxon>Petitvirales</taxon>
        <taxon>Microviridae</taxon>
        <taxon>environmental samples</taxon>
    </lineage>
</organism>
<proteinExistence type="predicted"/>
<reference evidence="1" key="1">
    <citation type="submission" date="2018-03" db="EMBL/GenBank/DDBJ databases">
        <title>Twenty-four Novel Viral Genomes identified from the Dushanzi Mud Volcanic Sediment in Xinjiang, China.</title>
        <authorList>
            <person name="Han L."/>
        </authorList>
    </citation>
    <scope>NUCLEOTIDE SEQUENCE</scope>
</reference>